<accession>A0A3A9YTB2</accession>
<dbReference type="GO" id="GO:0032196">
    <property type="term" value="P:transposition"/>
    <property type="evidence" value="ECO:0007669"/>
    <property type="project" value="TreeGrafter"/>
</dbReference>
<evidence type="ECO:0000313" key="4">
    <source>
        <dbReference type="Proteomes" id="UP000272474"/>
    </source>
</evidence>
<keyword evidence="4" id="KW-1185">Reference proteome</keyword>
<dbReference type="PANTHER" id="PTHR10948:SF23">
    <property type="entry name" value="TRANSPOSASE INSI FOR INSERTION SEQUENCE ELEMENT IS30A-RELATED"/>
    <property type="match status" value="1"/>
</dbReference>
<evidence type="ECO:0000256" key="1">
    <source>
        <dbReference type="SAM" id="MobiDB-lite"/>
    </source>
</evidence>
<name>A0A3A9YTB2_9ACTN</name>
<dbReference type="GO" id="GO:0005829">
    <property type="term" value="C:cytosol"/>
    <property type="evidence" value="ECO:0007669"/>
    <property type="project" value="TreeGrafter"/>
</dbReference>
<evidence type="ECO:0000259" key="2">
    <source>
        <dbReference type="PROSITE" id="PS50994"/>
    </source>
</evidence>
<dbReference type="PANTHER" id="PTHR10948">
    <property type="entry name" value="TRANSPOSASE"/>
    <property type="match status" value="1"/>
</dbReference>
<feature type="compositionally biased region" description="Basic residues" evidence="1">
    <location>
        <begin position="1"/>
        <end position="12"/>
    </location>
</feature>
<dbReference type="RefSeq" id="WP_120682471.1">
    <property type="nucleotide sequence ID" value="NZ_RBAL01000014.1"/>
</dbReference>
<comment type="caution">
    <text evidence="3">The sequence shown here is derived from an EMBL/GenBank/DDBJ whole genome shotgun (WGS) entry which is preliminary data.</text>
</comment>
<reference evidence="3 4" key="1">
    <citation type="journal article" date="2014" name="Int. J. Syst. Evol. Microbiol.">
        <title>Streptomyces hoynatensis sp. nov., isolated from deep marine sediment.</title>
        <authorList>
            <person name="Veyisoglu A."/>
            <person name="Sahin N."/>
        </authorList>
    </citation>
    <scope>NUCLEOTIDE SEQUENCE [LARGE SCALE GENOMIC DNA]</scope>
    <source>
        <strain evidence="3 4">KCTC 29097</strain>
    </source>
</reference>
<dbReference type="OrthoDB" id="9803231at2"/>
<proteinExistence type="predicted"/>
<dbReference type="PROSITE" id="PS50994">
    <property type="entry name" value="INTEGRASE"/>
    <property type="match status" value="1"/>
</dbReference>
<organism evidence="3 4">
    <name type="scientific">Streptomyces hoynatensis</name>
    <dbReference type="NCBI Taxonomy" id="1141874"/>
    <lineage>
        <taxon>Bacteria</taxon>
        <taxon>Bacillati</taxon>
        <taxon>Actinomycetota</taxon>
        <taxon>Actinomycetes</taxon>
        <taxon>Kitasatosporales</taxon>
        <taxon>Streptomycetaceae</taxon>
        <taxon>Streptomyces</taxon>
    </lineage>
</organism>
<dbReference type="NCBIfam" id="NF033563">
    <property type="entry name" value="transpos_IS30"/>
    <property type="match status" value="1"/>
</dbReference>
<gene>
    <name evidence="3" type="ORF">D7294_22080</name>
</gene>
<dbReference type="InterPro" id="IPR051917">
    <property type="entry name" value="Transposase-Integrase"/>
</dbReference>
<dbReference type="Proteomes" id="UP000272474">
    <property type="component" value="Unassembled WGS sequence"/>
</dbReference>
<dbReference type="AlphaFoldDB" id="A0A3A9YTB2"/>
<sequence>MLPSRRTRRGPRSRPDASQGARIAGMRSIHDRPAEALGRKVPGHWEGDLIVGKNGKSAAATLVDRATRFCIILALPEGKNASGLSTVLAEQIHGITELVRKSMTWDQGAEMGRHAALTLATGLDVYFADPHSPWQRPTNEDTNRIIREYLPKGSEITSHQPYLTAVAEEINNRPRLPRPTRSLPTGSDRKCCFNGLTPPPHPWSPGKKLLCGLISVLAID</sequence>
<dbReference type="Pfam" id="PF00665">
    <property type="entry name" value="rve"/>
    <property type="match status" value="1"/>
</dbReference>
<dbReference type="InterPro" id="IPR012337">
    <property type="entry name" value="RNaseH-like_sf"/>
</dbReference>
<feature type="domain" description="Integrase catalytic" evidence="2">
    <location>
        <begin position="38"/>
        <end position="184"/>
    </location>
</feature>
<feature type="region of interest" description="Disordered" evidence="1">
    <location>
        <begin position="1"/>
        <end position="21"/>
    </location>
</feature>
<protein>
    <submittedName>
        <fullName evidence="3">IS30 family transposase</fullName>
    </submittedName>
</protein>
<dbReference type="GO" id="GO:0015074">
    <property type="term" value="P:DNA integration"/>
    <property type="evidence" value="ECO:0007669"/>
    <property type="project" value="InterPro"/>
</dbReference>
<dbReference type="InterPro" id="IPR036397">
    <property type="entry name" value="RNaseH_sf"/>
</dbReference>
<dbReference type="InterPro" id="IPR053392">
    <property type="entry name" value="Transposase_IS30-like"/>
</dbReference>
<dbReference type="SUPFAM" id="SSF53098">
    <property type="entry name" value="Ribonuclease H-like"/>
    <property type="match status" value="1"/>
</dbReference>
<dbReference type="InterPro" id="IPR001584">
    <property type="entry name" value="Integrase_cat-core"/>
</dbReference>
<dbReference type="Gene3D" id="3.30.420.10">
    <property type="entry name" value="Ribonuclease H-like superfamily/Ribonuclease H"/>
    <property type="match status" value="1"/>
</dbReference>
<dbReference type="GO" id="GO:0003676">
    <property type="term" value="F:nucleic acid binding"/>
    <property type="evidence" value="ECO:0007669"/>
    <property type="project" value="InterPro"/>
</dbReference>
<dbReference type="GO" id="GO:0004803">
    <property type="term" value="F:transposase activity"/>
    <property type="evidence" value="ECO:0007669"/>
    <property type="project" value="TreeGrafter"/>
</dbReference>
<evidence type="ECO:0000313" key="3">
    <source>
        <dbReference type="EMBL" id="RKN39261.1"/>
    </source>
</evidence>
<dbReference type="EMBL" id="RBAL01000014">
    <property type="protein sequence ID" value="RKN39261.1"/>
    <property type="molecule type" value="Genomic_DNA"/>
</dbReference>